<keyword evidence="1" id="KW-0812">Transmembrane</keyword>
<dbReference type="EMBL" id="JTLZ01000009">
    <property type="protein sequence ID" value="KHO22530.1"/>
    <property type="molecule type" value="Genomic_DNA"/>
</dbReference>
<feature type="transmembrane region" description="Helical" evidence="1">
    <location>
        <begin position="44"/>
        <end position="64"/>
    </location>
</feature>
<keyword evidence="3" id="KW-1185">Reference proteome</keyword>
<protein>
    <submittedName>
        <fullName evidence="2">Membrane protein</fullName>
    </submittedName>
</protein>
<dbReference type="Proteomes" id="UP000031004">
    <property type="component" value="Unassembled WGS sequence"/>
</dbReference>
<comment type="caution">
    <text evidence="2">The sequence shown here is derived from an EMBL/GenBank/DDBJ whole genome shotgun (WGS) entry which is preliminary data.</text>
</comment>
<feature type="transmembrane region" description="Helical" evidence="1">
    <location>
        <begin position="104"/>
        <end position="124"/>
    </location>
</feature>
<keyword evidence="1" id="KW-0472">Membrane</keyword>
<dbReference type="RefSeq" id="WP_039323632.1">
    <property type="nucleotide sequence ID" value="NZ_JACKSA010000257.1"/>
</dbReference>
<evidence type="ECO:0000313" key="3">
    <source>
        <dbReference type="Proteomes" id="UP000031004"/>
    </source>
</evidence>
<name>A0ABR4YQJ8_9MYCO</name>
<feature type="transmembrane region" description="Helical" evidence="1">
    <location>
        <begin position="70"/>
        <end position="92"/>
    </location>
</feature>
<sequence length="125" mass="14165">MTAQTFFALFWGWLTIIVVAMFFARPQALHDVKHLIVENRAFGLTYGFMSLFLGLASVLLHNVWELNWHVLITIFGWLALIKGVIVIAWPEISKNTKYETRVMTTRIALIVVGALAVWLLGASYA</sequence>
<evidence type="ECO:0000256" key="1">
    <source>
        <dbReference type="SAM" id="Phobius"/>
    </source>
</evidence>
<proteinExistence type="predicted"/>
<gene>
    <name evidence="2" type="ORF">QQ44_19705</name>
</gene>
<reference evidence="2 3" key="1">
    <citation type="submission" date="2014-11" db="EMBL/GenBank/DDBJ databases">
        <title>Mycobacterium setense Manresensis Genome.</title>
        <authorList>
            <person name="Rech G."/>
            <person name="Sumoy L."/>
        </authorList>
    </citation>
    <scope>NUCLEOTIDE SEQUENCE [LARGE SCALE GENOMIC DNA]</scope>
    <source>
        <strain evidence="2 3">Manresensis</strain>
    </source>
</reference>
<evidence type="ECO:0000313" key="2">
    <source>
        <dbReference type="EMBL" id="KHO22530.1"/>
    </source>
</evidence>
<organism evidence="2 3">
    <name type="scientific">Mycolicibacterium setense</name>
    <dbReference type="NCBI Taxonomy" id="431269"/>
    <lineage>
        <taxon>Bacteria</taxon>
        <taxon>Bacillati</taxon>
        <taxon>Actinomycetota</taxon>
        <taxon>Actinomycetes</taxon>
        <taxon>Mycobacteriales</taxon>
        <taxon>Mycobacteriaceae</taxon>
        <taxon>Mycolicibacterium</taxon>
    </lineage>
</organism>
<keyword evidence="1" id="KW-1133">Transmembrane helix</keyword>
<feature type="transmembrane region" description="Helical" evidence="1">
    <location>
        <begin position="6"/>
        <end position="24"/>
    </location>
</feature>
<accession>A0ABR4YQJ8</accession>